<dbReference type="Pfam" id="PF00440">
    <property type="entry name" value="TetR_N"/>
    <property type="match status" value="1"/>
</dbReference>
<dbReference type="EMBL" id="BMPZ01000004">
    <property type="protein sequence ID" value="GGI81154.1"/>
    <property type="molecule type" value="Genomic_DNA"/>
</dbReference>
<evidence type="ECO:0000313" key="4">
    <source>
        <dbReference type="EMBL" id="GGI81154.1"/>
    </source>
</evidence>
<proteinExistence type="predicted"/>
<dbReference type="AlphaFoldDB" id="A0A917JQA7"/>
<gene>
    <name evidence="4" type="ORF">GCM10009332_18150</name>
</gene>
<evidence type="ECO:0000259" key="3">
    <source>
        <dbReference type="PROSITE" id="PS50977"/>
    </source>
</evidence>
<dbReference type="Pfam" id="PF13972">
    <property type="entry name" value="TetR"/>
    <property type="match status" value="1"/>
</dbReference>
<dbReference type="PROSITE" id="PS50977">
    <property type="entry name" value="HTH_TETR_2"/>
    <property type="match status" value="1"/>
</dbReference>
<dbReference type="PRINTS" id="PR00455">
    <property type="entry name" value="HTHTETR"/>
</dbReference>
<protein>
    <submittedName>
        <fullName evidence="4">TetR family transcriptional regulator</fullName>
    </submittedName>
</protein>
<dbReference type="PANTHER" id="PTHR43479">
    <property type="entry name" value="ACREF/ENVCD OPERON REPRESSOR-RELATED"/>
    <property type="match status" value="1"/>
</dbReference>
<evidence type="ECO:0000256" key="1">
    <source>
        <dbReference type="ARBA" id="ARBA00023125"/>
    </source>
</evidence>
<keyword evidence="5" id="KW-1185">Reference proteome</keyword>
<keyword evidence="1 2" id="KW-0238">DNA-binding</keyword>
<dbReference type="InterPro" id="IPR009057">
    <property type="entry name" value="Homeodomain-like_sf"/>
</dbReference>
<dbReference type="Gene3D" id="1.10.357.10">
    <property type="entry name" value="Tetracycline Repressor, domain 2"/>
    <property type="match status" value="1"/>
</dbReference>
<dbReference type="GO" id="GO:0003677">
    <property type="term" value="F:DNA binding"/>
    <property type="evidence" value="ECO:0007669"/>
    <property type="project" value="UniProtKB-UniRule"/>
</dbReference>
<sequence length="220" mass="25627">MKTSDKIINASLQLFNEHGERSTTTNHIAAHLGMSPGNLYYHFKNKDDIIRSIFSLYESYLDAGFQPYQTKTVNVELLVGYFDTMFEILWRFRFMYTNLTDILSRDTELLQRYLTIQQNALQRSSRILLKLKHDGMLRIDDDKVHPLADTMRMIACFWIGYKQTHSANIEITKSSLYEGLLRVIMIFKLHATSDSLATFDRLESHYQTLANAELATDYTC</sequence>
<feature type="domain" description="HTH tetR-type" evidence="3">
    <location>
        <begin position="1"/>
        <end position="61"/>
    </location>
</feature>
<evidence type="ECO:0000313" key="5">
    <source>
        <dbReference type="Proteomes" id="UP000613743"/>
    </source>
</evidence>
<dbReference type="InterPro" id="IPR050624">
    <property type="entry name" value="HTH-type_Tx_Regulator"/>
</dbReference>
<dbReference type="SUPFAM" id="SSF46689">
    <property type="entry name" value="Homeodomain-like"/>
    <property type="match status" value="1"/>
</dbReference>
<accession>A0A917JQA7</accession>
<dbReference type="RefSeq" id="WP_188920081.1">
    <property type="nucleotide sequence ID" value="NZ_BMPZ01000004.1"/>
</dbReference>
<evidence type="ECO:0000256" key="2">
    <source>
        <dbReference type="PROSITE-ProRule" id="PRU00335"/>
    </source>
</evidence>
<reference evidence="4" key="1">
    <citation type="journal article" date="2014" name="Int. J. Syst. Evol. Microbiol.">
        <title>Complete genome sequence of Corynebacterium casei LMG S-19264T (=DSM 44701T), isolated from a smear-ripened cheese.</title>
        <authorList>
            <consortium name="US DOE Joint Genome Institute (JGI-PGF)"/>
            <person name="Walter F."/>
            <person name="Albersmeier A."/>
            <person name="Kalinowski J."/>
            <person name="Ruckert C."/>
        </authorList>
    </citation>
    <scope>NUCLEOTIDE SEQUENCE</scope>
    <source>
        <strain evidence="4">JCM 30804</strain>
    </source>
</reference>
<dbReference type="Proteomes" id="UP000613743">
    <property type="component" value="Unassembled WGS sequence"/>
</dbReference>
<dbReference type="InterPro" id="IPR001647">
    <property type="entry name" value="HTH_TetR"/>
</dbReference>
<feature type="DNA-binding region" description="H-T-H motif" evidence="2">
    <location>
        <begin position="24"/>
        <end position="43"/>
    </location>
</feature>
<dbReference type="PANTHER" id="PTHR43479:SF12">
    <property type="entry name" value="TRANSCRIPTIONAL REGULATORY PROTEIN"/>
    <property type="match status" value="1"/>
</dbReference>
<organism evidence="4 5">
    <name type="scientific">Shewanella gelidii</name>
    <dbReference type="NCBI Taxonomy" id="1642821"/>
    <lineage>
        <taxon>Bacteria</taxon>
        <taxon>Pseudomonadati</taxon>
        <taxon>Pseudomonadota</taxon>
        <taxon>Gammaproteobacteria</taxon>
        <taxon>Alteromonadales</taxon>
        <taxon>Shewanellaceae</taxon>
        <taxon>Shewanella</taxon>
    </lineage>
</organism>
<reference evidence="4" key="2">
    <citation type="submission" date="2020-09" db="EMBL/GenBank/DDBJ databases">
        <authorList>
            <person name="Sun Q."/>
            <person name="Ohkuma M."/>
        </authorList>
    </citation>
    <scope>NUCLEOTIDE SEQUENCE</scope>
    <source>
        <strain evidence="4">JCM 30804</strain>
    </source>
</reference>
<dbReference type="InterPro" id="IPR025722">
    <property type="entry name" value="TetR"/>
</dbReference>
<comment type="caution">
    <text evidence="4">The sequence shown here is derived from an EMBL/GenBank/DDBJ whole genome shotgun (WGS) entry which is preliminary data.</text>
</comment>
<name>A0A917JQA7_9GAMM</name>